<reference evidence="1" key="1">
    <citation type="journal article" date="2021" name="Microb. Physiol.">
        <title>Proteogenomic Insights into the Physiology of Marine, Sulfate-Reducing, Filamentous Desulfonema limicola and Desulfonema magnum.</title>
        <authorList>
            <person name="Schnaars V."/>
            <person name="Wohlbrand L."/>
            <person name="Scheve S."/>
            <person name="Hinrichs C."/>
            <person name="Reinhardt R."/>
            <person name="Rabus R."/>
        </authorList>
    </citation>
    <scope>NUCLEOTIDE SEQUENCE</scope>
    <source>
        <strain evidence="1">4be13</strain>
    </source>
</reference>
<protein>
    <submittedName>
        <fullName evidence="1">Uncharacterized protein</fullName>
    </submittedName>
</protein>
<dbReference type="KEGG" id="dmm:dnm_067160"/>
<sequence length="191" mass="21740">MISQLMDCKKIASESSKCKAYRSEAEDCICEKESVSKYSPCAVQDNEDLIRQIYSPIHVDEDGRLKPLAFEDASNRGMSVNKKNYISKEELEGKISKKLKIDENRGKKRSCKGVAIAKCSEIRGLKQKEKDSETRLFCIYDTATDKDKSHADICQAISGRKAGSKARYELRKVFSEFPFDLKKLFDKDSKK</sequence>
<evidence type="ECO:0000313" key="2">
    <source>
        <dbReference type="Proteomes" id="UP000663722"/>
    </source>
</evidence>
<dbReference type="AlphaFoldDB" id="A0A975BT67"/>
<gene>
    <name evidence="1" type="ORF">dnm_067160</name>
</gene>
<accession>A0A975BT67</accession>
<keyword evidence="2" id="KW-1185">Reference proteome</keyword>
<dbReference type="Proteomes" id="UP000663722">
    <property type="component" value="Chromosome"/>
</dbReference>
<name>A0A975BT67_9BACT</name>
<proteinExistence type="predicted"/>
<dbReference type="EMBL" id="CP061800">
    <property type="protein sequence ID" value="QTA90655.1"/>
    <property type="molecule type" value="Genomic_DNA"/>
</dbReference>
<evidence type="ECO:0000313" key="1">
    <source>
        <dbReference type="EMBL" id="QTA90655.1"/>
    </source>
</evidence>
<organism evidence="1 2">
    <name type="scientific">Desulfonema magnum</name>
    <dbReference type="NCBI Taxonomy" id="45655"/>
    <lineage>
        <taxon>Bacteria</taxon>
        <taxon>Pseudomonadati</taxon>
        <taxon>Thermodesulfobacteriota</taxon>
        <taxon>Desulfobacteria</taxon>
        <taxon>Desulfobacterales</taxon>
        <taxon>Desulfococcaceae</taxon>
        <taxon>Desulfonema</taxon>
    </lineage>
</organism>